<sequence length="199" mass="21798">MAECFCPGGPSSASGQYANAAQRNAQASYNDSGFEDYSGGQSFNQAFIDPTGYDEQHGAAGAVPYESADEMDENNNPAYFSRYAHADDSNYQDMLTEDCPPECPSYSGMHGASGYEADESYQSPGPGHRGGARTASNTSMCDGEELNRTTAPRSTKVDVRKARISQSLETYLNTIDEEEKGCYMQFVETLQNERRQSRF</sequence>
<feature type="region of interest" description="Disordered" evidence="1">
    <location>
        <begin position="119"/>
        <end position="158"/>
    </location>
</feature>
<dbReference type="RefSeq" id="XP_030758546.1">
    <property type="nucleotide sequence ID" value="XM_030902686.1"/>
</dbReference>
<name>A0A6J2Y5M9_SITOR</name>
<dbReference type="Proteomes" id="UP000504635">
    <property type="component" value="Unplaced"/>
</dbReference>
<dbReference type="GeneID" id="115884195"/>
<evidence type="ECO:0000313" key="2">
    <source>
        <dbReference type="Proteomes" id="UP000504635"/>
    </source>
</evidence>
<feature type="region of interest" description="Disordered" evidence="1">
    <location>
        <begin position="1"/>
        <end position="49"/>
    </location>
</feature>
<keyword evidence="2" id="KW-1185">Reference proteome</keyword>
<evidence type="ECO:0000256" key="1">
    <source>
        <dbReference type="SAM" id="MobiDB-lite"/>
    </source>
</evidence>
<accession>A0A6J2Y5M9</accession>
<dbReference type="KEGG" id="soy:115884195"/>
<proteinExistence type="predicted"/>
<organism evidence="2 3">
    <name type="scientific">Sitophilus oryzae</name>
    <name type="common">Rice weevil</name>
    <name type="synonym">Curculio oryzae</name>
    <dbReference type="NCBI Taxonomy" id="7048"/>
    <lineage>
        <taxon>Eukaryota</taxon>
        <taxon>Metazoa</taxon>
        <taxon>Ecdysozoa</taxon>
        <taxon>Arthropoda</taxon>
        <taxon>Hexapoda</taxon>
        <taxon>Insecta</taxon>
        <taxon>Pterygota</taxon>
        <taxon>Neoptera</taxon>
        <taxon>Endopterygota</taxon>
        <taxon>Coleoptera</taxon>
        <taxon>Polyphaga</taxon>
        <taxon>Cucujiformia</taxon>
        <taxon>Curculionidae</taxon>
        <taxon>Dryophthorinae</taxon>
        <taxon>Sitophilus</taxon>
    </lineage>
</organism>
<feature type="compositionally biased region" description="Low complexity" evidence="1">
    <location>
        <begin position="16"/>
        <end position="30"/>
    </location>
</feature>
<evidence type="ECO:0000313" key="3">
    <source>
        <dbReference type="RefSeq" id="XP_030758546.1"/>
    </source>
</evidence>
<gene>
    <name evidence="3" type="primary">LOC115884195</name>
</gene>
<dbReference type="AlphaFoldDB" id="A0A6J2Y5M9"/>
<protein>
    <submittedName>
        <fullName evidence="3">Uncharacterized protein LOC115884195</fullName>
    </submittedName>
</protein>
<dbReference type="InParanoid" id="A0A6J2Y5M9"/>
<reference evidence="3" key="1">
    <citation type="submission" date="2025-08" db="UniProtKB">
        <authorList>
            <consortium name="RefSeq"/>
        </authorList>
    </citation>
    <scope>IDENTIFICATION</scope>
    <source>
        <tissue evidence="3">Gonads</tissue>
    </source>
</reference>